<feature type="transmembrane region" description="Helical" evidence="2">
    <location>
        <begin position="12"/>
        <end position="27"/>
    </location>
</feature>
<accession>A0A7R8WIJ6</accession>
<reference evidence="3" key="1">
    <citation type="submission" date="2020-11" db="EMBL/GenBank/DDBJ databases">
        <authorList>
            <person name="Tran Van P."/>
        </authorList>
    </citation>
    <scope>NUCLEOTIDE SEQUENCE</scope>
</reference>
<evidence type="ECO:0000256" key="1">
    <source>
        <dbReference type="SAM" id="MobiDB-lite"/>
    </source>
</evidence>
<keyword evidence="2" id="KW-0812">Transmembrane</keyword>
<name>A0A7R8WIJ6_9CRUS</name>
<dbReference type="AlphaFoldDB" id="A0A7R8WIJ6"/>
<feature type="transmembrane region" description="Helical" evidence="2">
    <location>
        <begin position="48"/>
        <end position="69"/>
    </location>
</feature>
<dbReference type="EMBL" id="OB662060">
    <property type="protein sequence ID" value="CAD7229431.1"/>
    <property type="molecule type" value="Genomic_DNA"/>
</dbReference>
<feature type="region of interest" description="Disordered" evidence="1">
    <location>
        <begin position="382"/>
        <end position="409"/>
    </location>
</feature>
<protein>
    <submittedName>
        <fullName evidence="3">Uncharacterized protein</fullName>
    </submittedName>
</protein>
<proteinExistence type="predicted"/>
<evidence type="ECO:0000256" key="2">
    <source>
        <dbReference type="SAM" id="Phobius"/>
    </source>
</evidence>
<evidence type="ECO:0000313" key="3">
    <source>
        <dbReference type="EMBL" id="CAD7229431.1"/>
    </source>
</evidence>
<keyword evidence="2" id="KW-1133">Transmembrane helix</keyword>
<organism evidence="3">
    <name type="scientific">Cyprideis torosa</name>
    <dbReference type="NCBI Taxonomy" id="163714"/>
    <lineage>
        <taxon>Eukaryota</taxon>
        <taxon>Metazoa</taxon>
        <taxon>Ecdysozoa</taxon>
        <taxon>Arthropoda</taxon>
        <taxon>Crustacea</taxon>
        <taxon>Oligostraca</taxon>
        <taxon>Ostracoda</taxon>
        <taxon>Podocopa</taxon>
        <taxon>Podocopida</taxon>
        <taxon>Cytherocopina</taxon>
        <taxon>Cytheroidea</taxon>
        <taxon>Cytherideidae</taxon>
        <taxon>Cyprideis</taxon>
    </lineage>
</organism>
<gene>
    <name evidence="3" type="ORF">CTOB1V02_LOCUS7301</name>
</gene>
<sequence>MPHLNKVRDLCIHYVTSVSLFLLYHPIKHSKETLELRDETGMLRESTLLMRGLLLICSACIVASFAYFAGTQLIHDREMATNVLENLTTRQHGPDRRFIPRSDTSVKFSFSYKTFRYIQERPTLLKWVSCGINVLRLYVIIYLTQKAVREVFIRAVILWKQQNTLMTTCTKAHEVQGHSGSICKNFIQQHHLVLFDYSAACFGVWTLRTANLSIMKPLLGAIKRHLLGQVTVPSDIYKIKPKTFYQAVNKKVFYWLRMEGVSYLTSWIFQIDATACEVFVIKISRSLLHEPYFDSQLQYIVLYKGAEYLETYLLHGTMVCFNHMLQWMLLVWSETQLSRWKTEYALENIVYYLPTEHAGSVIKRGEIDRIYVPISRRPLTQMRDEATEEEDRGSIRSRGQTSKETSKVAGKDFRVPWRDVARVRWGYM</sequence>
<keyword evidence="2" id="KW-0472">Membrane</keyword>